<sequence length="81" mass="9031">MANISSLTSPSAKSAACHTHDLSLPACSCIFVVETTRWLAQILRVLAWRMTRRTLPFSLCLSSLTVPVPRSFHWFPSLSNL</sequence>
<proteinExistence type="predicted"/>
<dbReference type="EMBL" id="GBRH01215234">
    <property type="protein sequence ID" value="JAD82661.1"/>
    <property type="molecule type" value="Transcribed_RNA"/>
</dbReference>
<evidence type="ECO:0000313" key="1">
    <source>
        <dbReference type="EMBL" id="JAD82661.1"/>
    </source>
</evidence>
<organism evidence="1">
    <name type="scientific">Arundo donax</name>
    <name type="common">Giant reed</name>
    <name type="synonym">Donax arundinaceus</name>
    <dbReference type="NCBI Taxonomy" id="35708"/>
    <lineage>
        <taxon>Eukaryota</taxon>
        <taxon>Viridiplantae</taxon>
        <taxon>Streptophyta</taxon>
        <taxon>Embryophyta</taxon>
        <taxon>Tracheophyta</taxon>
        <taxon>Spermatophyta</taxon>
        <taxon>Magnoliopsida</taxon>
        <taxon>Liliopsida</taxon>
        <taxon>Poales</taxon>
        <taxon>Poaceae</taxon>
        <taxon>PACMAD clade</taxon>
        <taxon>Arundinoideae</taxon>
        <taxon>Arundineae</taxon>
        <taxon>Arundo</taxon>
    </lineage>
</organism>
<protein>
    <submittedName>
        <fullName evidence="1">Uncharacterized protein</fullName>
    </submittedName>
</protein>
<reference evidence="1" key="1">
    <citation type="submission" date="2014-09" db="EMBL/GenBank/DDBJ databases">
        <authorList>
            <person name="Magalhaes I.L.F."/>
            <person name="Oliveira U."/>
            <person name="Santos F.R."/>
            <person name="Vidigal T.H.D.A."/>
            <person name="Brescovit A.D."/>
            <person name="Santos A.J."/>
        </authorList>
    </citation>
    <scope>NUCLEOTIDE SEQUENCE</scope>
    <source>
        <tissue evidence="1">Shoot tissue taken approximately 20 cm above the soil surface</tissue>
    </source>
</reference>
<reference evidence="1" key="2">
    <citation type="journal article" date="2015" name="Data Brief">
        <title>Shoot transcriptome of the giant reed, Arundo donax.</title>
        <authorList>
            <person name="Barrero R.A."/>
            <person name="Guerrero F.D."/>
            <person name="Moolhuijzen P."/>
            <person name="Goolsby J.A."/>
            <person name="Tidwell J."/>
            <person name="Bellgard S.E."/>
            <person name="Bellgard M.I."/>
        </authorList>
    </citation>
    <scope>NUCLEOTIDE SEQUENCE</scope>
    <source>
        <tissue evidence="1">Shoot tissue taken approximately 20 cm above the soil surface</tissue>
    </source>
</reference>
<dbReference type="AlphaFoldDB" id="A0A0A9D4D9"/>
<name>A0A0A9D4D9_ARUDO</name>
<accession>A0A0A9D4D9</accession>